<feature type="transmembrane region" description="Helical" evidence="1">
    <location>
        <begin position="13"/>
        <end position="32"/>
    </location>
</feature>
<dbReference type="InterPro" id="IPR029787">
    <property type="entry name" value="Nucleotide_cyclase"/>
</dbReference>
<dbReference type="InterPro" id="IPR043128">
    <property type="entry name" value="Rev_trsase/Diguanyl_cyclase"/>
</dbReference>
<proteinExistence type="predicted"/>
<keyword evidence="1" id="KW-1133">Transmembrane helix</keyword>
<dbReference type="Gene3D" id="3.30.70.270">
    <property type="match status" value="1"/>
</dbReference>
<feature type="domain" description="GGDEF" evidence="2">
    <location>
        <begin position="120"/>
        <end position="273"/>
    </location>
</feature>
<dbReference type="SUPFAM" id="SSF55073">
    <property type="entry name" value="Nucleotide cyclase"/>
    <property type="match status" value="1"/>
</dbReference>
<evidence type="ECO:0000256" key="1">
    <source>
        <dbReference type="SAM" id="Phobius"/>
    </source>
</evidence>
<reference evidence="3 4" key="1">
    <citation type="submission" date="2017-03" db="EMBL/GenBank/DDBJ databases">
        <title>Genome sequence of Clostridium hungatei DSM 14427.</title>
        <authorList>
            <person name="Poehlein A."/>
            <person name="Daniel R."/>
        </authorList>
    </citation>
    <scope>NUCLEOTIDE SEQUENCE [LARGE SCALE GENOMIC DNA]</scope>
    <source>
        <strain evidence="3 4">DSM 14427</strain>
    </source>
</reference>
<dbReference type="SMART" id="SM00267">
    <property type="entry name" value="GGDEF"/>
    <property type="match status" value="1"/>
</dbReference>
<dbReference type="AlphaFoldDB" id="A0A1V4SNT4"/>
<evidence type="ECO:0000313" key="3">
    <source>
        <dbReference type="EMBL" id="OPX44911.1"/>
    </source>
</evidence>
<dbReference type="EMBL" id="MZGX01000006">
    <property type="protein sequence ID" value="OPX44911.1"/>
    <property type="molecule type" value="Genomic_DNA"/>
</dbReference>
<dbReference type="OrthoDB" id="1892859at2"/>
<dbReference type="Proteomes" id="UP000191554">
    <property type="component" value="Unassembled WGS sequence"/>
</dbReference>
<accession>A0A1V4SNT4</accession>
<organism evidence="3 4">
    <name type="scientific">Ruminiclostridium hungatei</name>
    <name type="common">Clostridium hungatei</name>
    <dbReference type="NCBI Taxonomy" id="48256"/>
    <lineage>
        <taxon>Bacteria</taxon>
        <taxon>Bacillati</taxon>
        <taxon>Bacillota</taxon>
        <taxon>Clostridia</taxon>
        <taxon>Eubacteriales</taxon>
        <taxon>Oscillospiraceae</taxon>
        <taxon>Ruminiclostridium</taxon>
    </lineage>
</organism>
<dbReference type="RefSeq" id="WP_080063600.1">
    <property type="nucleotide sequence ID" value="NZ_MZGX01000006.1"/>
</dbReference>
<evidence type="ECO:0000259" key="2">
    <source>
        <dbReference type="SMART" id="SM00267"/>
    </source>
</evidence>
<keyword evidence="4" id="KW-1185">Reference proteome</keyword>
<gene>
    <name evidence="3" type="ORF">CLHUN_11430</name>
</gene>
<dbReference type="STRING" id="48256.CLHUN_11430"/>
<keyword evidence="1" id="KW-0812">Transmembrane</keyword>
<dbReference type="InterPro" id="IPR000160">
    <property type="entry name" value="GGDEF_dom"/>
</dbReference>
<name>A0A1V4SNT4_RUMHU</name>
<dbReference type="Pfam" id="PF00990">
    <property type="entry name" value="GGDEF"/>
    <property type="match status" value="1"/>
</dbReference>
<feature type="transmembrane region" description="Helical" evidence="1">
    <location>
        <begin position="91"/>
        <end position="110"/>
    </location>
</feature>
<comment type="caution">
    <text evidence="3">The sequence shown here is derived from an EMBL/GenBank/DDBJ whole genome shotgun (WGS) entry which is preliminary data.</text>
</comment>
<keyword evidence="1" id="KW-0472">Membrane</keyword>
<protein>
    <submittedName>
        <fullName evidence="3">Response regulator PleD</fullName>
    </submittedName>
</protein>
<sequence length="285" mass="32612">MTNRRYDILVQDLGLLLFLISMVSGFMILYAGGSALLAENSVMLFITVVAIVIVTFSLDFSAFIIVGAQIICFTAYKLFALYQHGTVINNYSFAWLVLPIAAVGSMRLFIAGRNRLELENSVLRQQIEELVMIDPLTGLYNLRSFYYDIDRQIRYTRRNKLPLTLMIIRLRYAQELRKILSKRNFDKLKQRFAEIIGDAIRVEDNQYSIDNEGGLAIILTCDEAGGQLVKNRIKSMVGEKDAFDGITDTSIKVEVQIAFVQYRDEMENDAAYFKQSVEKELQYDV</sequence>
<feature type="transmembrane region" description="Helical" evidence="1">
    <location>
        <begin position="44"/>
        <end position="71"/>
    </location>
</feature>
<evidence type="ECO:0000313" key="4">
    <source>
        <dbReference type="Proteomes" id="UP000191554"/>
    </source>
</evidence>